<dbReference type="InterPro" id="IPR005224">
    <property type="entry name" value="SfsA"/>
</dbReference>
<organism evidence="4 5">
    <name type="scientific">Thalassolituus pacificus</name>
    <dbReference type="NCBI Taxonomy" id="2975440"/>
    <lineage>
        <taxon>Bacteria</taxon>
        <taxon>Pseudomonadati</taxon>
        <taxon>Pseudomonadota</taxon>
        <taxon>Gammaproteobacteria</taxon>
        <taxon>Oceanospirillales</taxon>
        <taxon>Oceanospirillaceae</taxon>
        <taxon>Thalassolituus</taxon>
    </lineage>
</organism>
<protein>
    <recommendedName>
        <fullName evidence="1">Sugar fermentation stimulation protein homolog</fullName>
    </recommendedName>
</protein>
<dbReference type="PANTHER" id="PTHR30545">
    <property type="entry name" value="SUGAR FERMENTATION STIMULATION PROTEIN A"/>
    <property type="match status" value="1"/>
</dbReference>
<dbReference type="PANTHER" id="PTHR30545:SF2">
    <property type="entry name" value="SUGAR FERMENTATION STIMULATION PROTEIN A"/>
    <property type="match status" value="1"/>
</dbReference>
<evidence type="ECO:0000259" key="3">
    <source>
        <dbReference type="Pfam" id="PF17746"/>
    </source>
</evidence>
<gene>
    <name evidence="1 4" type="primary">sfsA</name>
    <name evidence="4" type="ORF">NYR02_15485</name>
</gene>
<comment type="caution">
    <text evidence="4">The sequence shown here is derived from an EMBL/GenBank/DDBJ whole genome shotgun (WGS) entry which is preliminary data.</text>
</comment>
<dbReference type="GO" id="GO:0003677">
    <property type="term" value="F:DNA binding"/>
    <property type="evidence" value="ECO:0007669"/>
    <property type="project" value="InterPro"/>
</dbReference>
<dbReference type="EMBL" id="JAOANI010000028">
    <property type="protein sequence ID" value="MCT7360425.1"/>
    <property type="molecule type" value="Genomic_DNA"/>
</dbReference>
<dbReference type="CDD" id="cd22359">
    <property type="entry name" value="SfsA-like_bacterial"/>
    <property type="match status" value="1"/>
</dbReference>
<dbReference type="Gene3D" id="3.40.1350.60">
    <property type="match status" value="1"/>
</dbReference>
<reference evidence="4" key="1">
    <citation type="journal article" date="2022" name="Front. Microbiol.">
        <title>Genome-based taxonomic rearrangement of Oceanobacter-related bacteria including the description of Thalassolituus hydrocarbonoclasticus sp. nov. and Thalassolituus pacificus sp. nov. and emended description of the genus Thalassolituus.</title>
        <authorList>
            <person name="Dong C."/>
            <person name="Wei L."/>
            <person name="Wang J."/>
            <person name="Lai Q."/>
            <person name="Huang Z."/>
            <person name="Shao Z."/>
        </authorList>
    </citation>
    <scope>NUCLEOTIDE SEQUENCE</scope>
    <source>
        <strain evidence="4">59MF3M-4</strain>
    </source>
</reference>
<name>A0A9X3ASH5_9GAMM</name>
<dbReference type="Gene3D" id="2.40.50.580">
    <property type="match status" value="1"/>
</dbReference>
<accession>A0A9X3ASH5</accession>
<dbReference type="NCBIfam" id="TIGR00230">
    <property type="entry name" value="sfsA"/>
    <property type="match status" value="1"/>
</dbReference>
<dbReference type="InterPro" id="IPR040452">
    <property type="entry name" value="SfsA_C"/>
</dbReference>
<feature type="domain" description="Sugar fermentation stimulation protein C-terminal" evidence="2">
    <location>
        <begin position="88"/>
        <end position="231"/>
    </location>
</feature>
<feature type="domain" description="SfsA N-terminal OB" evidence="3">
    <location>
        <begin position="13"/>
        <end position="79"/>
    </location>
</feature>
<reference evidence="4" key="2">
    <citation type="submission" date="2022-08" db="EMBL/GenBank/DDBJ databases">
        <authorList>
            <person name="Dong C."/>
        </authorList>
    </citation>
    <scope>NUCLEOTIDE SEQUENCE</scope>
    <source>
        <strain evidence="4">59MF3M-4</strain>
    </source>
</reference>
<dbReference type="Pfam" id="PF17746">
    <property type="entry name" value="SfsA_N"/>
    <property type="match status" value="1"/>
</dbReference>
<keyword evidence="5" id="KW-1185">Reference proteome</keyword>
<dbReference type="Proteomes" id="UP001147830">
    <property type="component" value="Unassembled WGS sequence"/>
</dbReference>
<evidence type="ECO:0000313" key="5">
    <source>
        <dbReference type="Proteomes" id="UP001147830"/>
    </source>
</evidence>
<comment type="similarity">
    <text evidence="1">Belongs to the SfsA family.</text>
</comment>
<evidence type="ECO:0000313" key="4">
    <source>
        <dbReference type="EMBL" id="MCT7360425.1"/>
    </source>
</evidence>
<dbReference type="RefSeq" id="WP_260977259.1">
    <property type="nucleotide sequence ID" value="NZ_JAOANI010000028.1"/>
</dbReference>
<dbReference type="HAMAP" id="MF_00095">
    <property type="entry name" value="SfsA"/>
    <property type="match status" value="1"/>
</dbReference>
<dbReference type="Pfam" id="PF03749">
    <property type="entry name" value="SfsA"/>
    <property type="match status" value="1"/>
</dbReference>
<proteinExistence type="inferred from homology"/>
<sequence length="249" mass="27399">MQYDGPLVGGRLIKRYKRFLADIVLDSGEEITAHCPNTGSMKHCAEPGSRVWLWDSLPSGVAAKRKYRYSWEWVEIAGRYKACINTARPNQLVAEALAAGNIAELAGDFQIQPEPKVADGRLDFLLQAETSAVYVEVKSVTLLDCPQPEHPDASDGWGSFPDAVTARGLKHLRRLAELRQQGYRAVLLFCVPHEGIARVRPARAIDPAYAAALAEVVEQGVEVLAYQAQFYADERGLELGKRLPVDIGG</sequence>
<evidence type="ECO:0000259" key="2">
    <source>
        <dbReference type="Pfam" id="PF03749"/>
    </source>
</evidence>
<dbReference type="InterPro" id="IPR041465">
    <property type="entry name" value="SfsA_N"/>
</dbReference>
<evidence type="ECO:0000256" key="1">
    <source>
        <dbReference type="HAMAP-Rule" id="MF_00095"/>
    </source>
</evidence>
<dbReference type="AlphaFoldDB" id="A0A9X3ASH5"/>